<reference evidence="6" key="1">
    <citation type="journal article" date="2017" name="Gigascience">
        <title>The genome draft of coconut (Cocos nucifera).</title>
        <authorList>
            <person name="Xiao Y."/>
            <person name="Xu P."/>
            <person name="Fan H."/>
            <person name="Baudouin L."/>
            <person name="Xia W."/>
            <person name="Bocs S."/>
            <person name="Xu J."/>
            <person name="Li Q."/>
            <person name="Guo A."/>
            <person name="Zhou L."/>
            <person name="Li J."/>
            <person name="Wu Y."/>
            <person name="Ma Z."/>
            <person name="Armero A."/>
            <person name="Issali A.E."/>
            <person name="Liu N."/>
            <person name="Peng M."/>
            <person name="Yang Y."/>
        </authorList>
    </citation>
    <scope>NUCLEOTIDE SEQUENCE</scope>
    <source>
        <tissue evidence="6">Spear leaf of Hainan Tall coconut</tissue>
    </source>
</reference>
<feature type="region of interest" description="Disordered" evidence="4">
    <location>
        <begin position="1"/>
        <end position="22"/>
    </location>
</feature>
<proteinExistence type="predicted"/>
<accession>A0A8K0N4F9</accession>
<dbReference type="EMBL" id="CM017878">
    <property type="protein sequence ID" value="KAG1354348.1"/>
    <property type="molecule type" value="Genomic_DNA"/>
</dbReference>
<dbReference type="AlphaFoldDB" id="A0A8K0N4F9"/>
<protein>
    <submittedName>
        <fullName evidence="6">HMG-Y-related protein A-like</fullName>
    </submittedName>
</protein>
<dbReference type="PROSITE" id="PS51504">
    <property type="entry name" value="H15"/>
    <property type="match status" value="1"/>
</dbReference>
<keyword evidence="2" id="KW-0238">DNA-binding</keyword>
<comment type="subcellular location">
    <subcellularLocation>
        <location evidence="1">Nucleus</location>
    </subcellularLocation>
</comment>
<keyword evidence="3" id="KW-0539">Nucleus</keyword>
<dbReference type="PANTHER" id="PTHR11467:SF109">
    <property type="entry name" value="H15 DOMAIN-CONTAINING PROTEIN"/>
    <property type="match status" value="1"/>
</dbReference>
<dbReference type="GO" id="GO:0006334">
    <property type="term" value="P:nucleosome assembly"/>
    <property type="evidence" value="ECO:0007669"/>
    <property type="project" value="InterPro"/>
</dbReference>
<sequence length="252" mass="26817">MAAEDVGKPPTQPRRRTPDHPPYAVMIGAAIRHLAEEGGSTMAAISHYIRSNYDDLPDGHDRLLPYYLGKLTSHGEFVMTAPGRFLVADQAAAAPGGSSKPMQNKDAAAPGGSSKPMQNKDADSTQSKPHAHEGDVVESKSNANQVGDVESLGYVLALPWESPPVTVPVPVKKGGGEDGGKPASRRRGRPPKVRSNAGGVAQDKEEENDGKDRHVEPEATPTQAEEAGKDSSSSAPKRRGRGRPPKRKWNSQ</sequence>
<dbReference type="GO" id="GO:0031492">
    <property type="term" value="F:nucleosomal DNA binding"/>
    <property type="evidence" value="ECO:0007669"/>
    <property type="project" value="TreeGrafter"/>
</dbReference>
<dbReference type="GO" id="GO:0003690">
    <property type="term" value="F:double-stranded DNA binding"/>
    <property type="evidence" value="ECO:0007669"/>
    <property type="project" value="TreeGrafter"/>
</dbReference>
<evidence type="ECO:0000259" key="5">
    <source>
        <dbReference type="PROSITE" id="PS51504"/>
    </source>
</evidence>
<dbReference type="Proteomes" id="UP000797356">
    <property type="component" value="Chromosome 7"/>
</dbReference>
<keyword evidence="7" id="KW-1185">Reference proteome</keyword>
<dbReference type="OrthoDB" id="1110759at2759"/>
<feature type="domain" description="H15" evidence="5">
    <location>
        <begin position="19"/>
        <end position="89"/>
    </location>
</feature>
<dbReference type="Pfam" id="PF00538">
    <property type="entry name" value="Linker_histone"/>
    <property type="match status" value="1"/>
</dbReference>
<evidence type="ECO:0000256" key="2">
    <source>
        <dbReference type="ARBA" id="ARBA00023125"/>
    </source>
</evidence>
<dbReference type="InterPro" id="IPR036390">
    <property type="entry name" value="WH_DNA-bd_sf"/>
</dbReference>
<organism evidence="6 7">
    <name type="scientific">Cocos nucifera</name>
    <name type="common">Coconut palm</name>
    <dbReference type="NCBI Taxonomy" id="13894"/>
    <lineage>
        <taxon>Eukaryota</taxon>
        <taxon>Viridiplantae</taxon>
        <taxon>Streptophyta</taxon>
        <taxon>Embryophyta</taxon>
        <taxon>Tracheophyta</taxon>
        <taxon>Spermatophyta</taxon>
        <taxon>Magnoliopsida</taxon>
        <taxon>Liliopsida</taxon>
        <taxon>Arecaceae</taxon>
        <taxon>Arecoideae</taxon>
        <taxon>Cocoseae</taxon>
        <taxon>Attaleinae</taxon>
        <taxon>Cocos</taxon>
    </lineage>
</organism>
<dbReference type="PANTHER" id="PTHR11467">
    <property type="entry name" value="HISTONE H1"/>
    <property type="match status" value="1"/>
</dbReference>
<feature type="region of interest" description="Disordered" evidence="4">
    <location>
        <begin position="92"/>
        <end position="145"/>
    </location>
</feature>
<feature type="compositionally biased region" description="Basic residues" evidence="4">
    <location>
        <begin position="183"/>
        <end position="192"/>
    </location>
</feature>
<dbReference type="InterPro" id="IPR036388">
    <property type="entry name" value="WH-like_DNA-bd_sf"/>
</dbReference>
<comment type="caution">
    <text evidence="6">The sequence shown here is derived from an EMBL/GenBank/DDBJ whole genome shotgun (WGS) entry which is preliminary data.</text>
</comment>
<evidence type="ECO:0000256" key="4">
    <source>
        <dbReference type="SAM" id="MobiDB-lite"/>
    </source>
</evidence>
<gene>
    <name evidence="6" type="ORF">COCNU_07G004600</name>
</gene>
<evidence type="ECO:0000256" key="3">
    <source>
        <dbReference type="ARBA" id="ARBA00023242"/>
    </source>
</evidence>
<dbReference type="GO" id="GO:0045910">
    <property type="term" value="P:negative regulation of DNA recombination"/>
    <property type="evidence" value="ECO:0007669"/>
    <property type="project" value="TreeGrafter"/>
</dbReference>
<dbReference type="Gene3D" id="1.10.10.10">
    <property type="entry name" value="Winged helix-like DNA-binding domain superfamily/Winged helix DNA-binding domain"/>
    <property type="match status" value="1"/>
</dbReference>
<dbReference type="InterPro" id="IPR005818">
    <property type="entry name" value="Histone_H1/H5_H15"/>
</dbReference>
<evidence type="ECO:0000313" key="6">
    <source>
        <dbReference type="EMBL" id="KAG1354348.1"/>
    </source>
</evidence>
<dbReference type="SUPFAM" id="SSF46785">
    <property type="entry name" value="Winged helix' DNA-binding domain"/>
    <property type="match status" value="1"/>
</dbReference>
<reference evidence="6" key="2">
    <citation type="submission" date="2019-07" db="EMBL/GenBank/DDBJ databases">
        <authorList>
            <person name="Yang Y."/>
            <person name="Bocs S."/>
            <person name="Baudouin L."/>
        </authorList>
    </citation>
    <scope>NUCLEOTIDE SEQUENCE</scope>
    <source>
        <tissue evidence="6">Spear leaf of Hainan Tall coconut</tissue>
    </source>
</reference>
<evidence type="ECO:0000256" key="1">
    <source>
        <dbReference type="ARBA" id="ARBA00004123"/>
    </source>
</evidence>
<name>A0A8K0N4F9_COCNU</name>
<dbReference type="SMART" id="SM00526">
    <property type="entry name" value="H15"/>
    <property type="match status" value="1"/>
</dbReference>
<feature type="compositionally biased region" description="Basic residues" evidence="4">
    <location>
        <begin position="236"/>
        <end position="252"/>
    </location>
</feature>
<dbReference type="GO" id="GO:0030261">
    <property type="term" value="P:chromosome condensation"/>
    <property type="evidence" value="ECO:0007669"/>
    <property type="project" value="TreeGrafter"/>
</dbReference>
<dbReference type="GO" id="GO:0005730">
    <property type="term" value="C:nucleolus"/>
    <property type="evidence" value="ECO:0007669"/>
    <property type="project" value="TreeGrafter"/>
</dbReference>
<feature type="region of interest" description="Disordered" evidence="4">
    <location>
        <begin position="157"/>
        <end position="252"/>
    </location>
</feature>
<evidence type="ECO:0000313" key="7">
    <source>
        <dbReference type="Proteomes" id="UP000797356"/>
    </source>
</evidence>
<dbReference type="CDD" id="cd00073">
    <property type="entry name" value="H15"/>
    <property type="match status" value="1"/>
</dbReference>
<dbReference type="GO" id="GO:0000786">
    <property type="term" value="C:nucleosome"/>
    <property type="evidence" value="ECO:0007669"/>
    <property type="project" value="InterPro"/>
</dbReference>